<accession>A0AA88AYG1</accession>
<evidence type="ECO:0000313" key="3">
    <source>
        <dbReference type="EMBL" id="GMN55906.1"/>
    </source>
</evidence>
<keyword evidence="4" id="KW-1185">Reference proteome</keyword>
<dbReference type="Gene3D" id="1.10.10.60">
    <property type="entry name" value="Homeodomain-like"/>
    <property type="match status" value="1"/>
</dbReference>
<dbReference type="GO" id="GO:0003700">
    <property type="term" value="F:DNA-binding transcription factor activity"/>
    <property type="evidence" value="ECO:0007669"/>
    <property type="project" value="InterPro"/>
</dbReference>
<dbReference type="Proteomes" id="UP001187192">
    <property type="component" value="Unassembled WGS sequence"/>
</dbReference>
<comment type="caution">
    <text evidence="3">The sequence shown here is derived from an EMBL/GenBank/DDBJ whole genome shotgun (WGS) entry which is preliminary data.</text>
</comment>
<dbReference type="AlphaFoldDB" id="A0AA88AYG1"/>
<name>A0AA88AYG1_FICCA</name>
<gene>
    <name evidence="3" type="ORF">TIFTF001_025022</name>
</gene>
<dbReference type="InterPro" id="IPR046955">
    <property type="entry name" value="PHR1-like"/>
</dbReference>
<sequence length="288" mass="32698">MGSQLNFNKHQNFNLPNIFSELLELYGSQQNLPSCQSYDGNSFSIIDHLEAEDHDDQPPEKSSKSAEDFTTNLAVGTEFPSCSDELQHVLYGVHQMAHLEREEKSSSEGNGVFCHISSKETPKSTKQRMKWTEDLHKQFVECVNRLGGAESKGNAKEDTDAYEHKCVDHLSSQEPFAEKSENRTTLEGTKLDMESGMQLKEALQNVNRRLHEQLEIQHNLQILVEEQGKQLKMMLLQQQKTNNNFLTKSMQISNSDQMQNDQCNSSNDVDRFSLTEGSESSHLHSLSS</sequence>
<feature type="compositionally biased region" description="Low complexity" evidence="1">
    <location>
        <begin position="274"/>
        <end position="288"/>
    </location>
</feature>
<evidence type="ECO:0000256" key="1">
    <source>
        <dbReference type="SAM" id="MobiDB-lite"/>
    </source>
</evidence>
<dbReference type="Pfam" id="PF14379">
    <property type="entry name" value="Myb_CC_LHEQLE"/>
    <property type="match status" value="1"/>
</dbReference>
<feature type="domain" description="MYB-CC type transcription factor LHEQLE-containing" evidence="2">
    <location>
        <begin position="197"/>
        <end position="241"/>
    </location>
</feature>
<dbReference type="InterPro" id="IPR025756">
    <property type="entry name" value="Myb_CC_LHEQLE"/>
</dbReference>
<dbReference type="EMBL" id="BTGU01000060">
    <property type="protein sequence ID" value="GMN55906.1"/>
    <property type="molecule type" value="Genomic_DNA"/>
</dbReference>
<dbReference type="Gramene" id="FCD_00017202-RA">
    <property type="protein sequence ID" value="FCD_00017202-RA:cds"/>
    <property type="gene ID" value="FCD_00017202"/>
</dbReference>
<dbReference type="PANTHER" id="PTHR31499">
    <property type="entry name" value="MYB FAMILY TRANSCRIPTION FACTOR PHL11"/>
    <property type="match status" value="1"/>
</dbReference>
<dbReference type="PANTHER" id="PTHR31499:SF80">
    <property type="entry name" value="HTH MYB-TYPE DOMAIN-CONTAINING PROTEIN"/>
    <property type="match status" value="1"/>
</dbReference>
<organism evidence="3 4">
    <name type="scientific">Ficus carica</name>
    <name type="common">Common fig</name>
    <dbReference type="NCBI Taxonomy" id="3494"/>
    <lineage>
        <taxon>Eukaryota</taxon>
        <taxon>Viridiplantae</taxon>
        <taxon>Streptophyta</taxon>
        <taxon>Embryophyta</taxon>
        <taxon>Tracheophyta</taxon>
        <taxon>Spermatophyta</taxon>
        <taxon>Magnoliopsida</taxon>
        <taxon>eudicotyledons</taxon>
        <taxon>Gunneridae</taxon>
        <taxon>Pentapetalae</taxon>
        <taxon>rosids</taxon>
        <taxon>fabids</taxon>
        <taxon>Rosales</taxon>
        <taxon>Moraceae</taxon>
        <taxon>Ficeae</taxon>
        <taxon>Ficus</taxon>
    </lineage>
</organism>
<proteinExistence type="predicted"/>
<evidence type="ECO:0000313" key="4">
    <source>
        <dbReference type="Proteomes" id="UP001187192"/>
    </source>
</evidence>
<feature type="compositionally biased region" description="Polar residues" evidence="1">
    <location>
        <begin position="255"/>
        <end position="267"/>
    </location>
</feature>
<protein>
    <recommendedName>
        <fullName evidence="2">MYB-CC type transcription factor LHEQLE-containing domain-containing protein</fullName>
    </recommendedName>
</protein>
<evidence type="ECO:0000259" key="2">
    <source>
        <dbReference type="Pfam" id="PF14379"/>
    </source>
</evidence>
<reference evidence="3" key="1">
    <citation type="submission" date="2023-07" db="EMBL/GenBank/DDBJ databases">
        <title>draft genome sequence of fig (Ficus carica).</title>
        <authorList>
            <person name="Takahashi T."/>
            <person name="Nishimura K."/>
        </authorList>
    </citation>
    <scope>NUCLEOTIDE SEQUENCE</scope>
</reference>
<feature type="region of interest" description="Disordered" evidence="1">
    <location>
        <begin position="255"/>
        <end position="288"/>
    </location>
</feature>